<protein>
    <submittedName>
        <fullName evidence="9">LuxR family transcriptional regulator</fullName>
    </submittedName>
</protein>
<evidence type="ECO:0000256" key="6">
    <source>
        <dbReference type="SAM" id="MobiDB-lite"/>
    </source>
</evidence>
<dbReference type="Gene3D" id="3.40.50.2300">
    <property type="match status" value="1"/>
</dbReference>
<evidence type="ECO:0000256" key="1">
    <source>
        <dbReference type="ARBA" id="ARBA00022553"/>
    </source>
</evidence>
<dbReference type="InterPro" id="IPR058245">
    <property type="entry name" value="NreC/VraR/RcsB-like_REC"/>
</dbReference>
<dbReference type="PANTHER" id="PTHR43214">
    <property type="entry name" value="TWO-COMPONENT RESPONSE REGULATOR"/>
    <property type="match status" value="1"/>
</dbReference>
<dbReference type="SMART" id="SM00421">
    <property type="entry name" value="HTH_LUXR"/>
    <property type="match status" value="1"/>
</dbReference>
<reference evidence="9 10" key="1">
    <citation type="submission" date="2016-01" db="EMBL/GenBank/DDBJ databases">
        <title>Janibacter melonis strain CD11_4 genome sequencing and assembly.</title>
        <authorList>
            <person name="Nair G.R."/>
            <person name="Kaur G."/>
            <person name="Chander A.M."/>
            <person name="Mayilraj S."/>
        </authorList>
    </citation>
    <scope>NUCLEOTIDE SEQUENCE [LARGE SCALE GENOMIC DNA]</scope>
    <source>
        <strain evidence="9 10">CD11-4</strain>
    </source>
</reference>
<sequence>MSSRTDHHPIRVVLVDDQALVRAGFRMVLDAQPDMIVVGEAEDGQHALEVLQAVSADVVLMDIRMPRMDGVAATEELLRRDPDGPKVVVLTTFDLDEYAYAALRAGASGFLLKDAGPADLLAAIHAVHGGDAVIAPSTTRRLVEHLTRDGAGPVAPSPVQPDEPAGADHPRLAALTPREIEVMRAVAEGRSNAEISAELYVAEATVKTHIGRILHKLALRDRVQMVLLAYDTGLVAVRPGS</sequence>
<dbReference type="InterPro" id="IPR016032">
    <property type="entry name" value="Sig_transdc_resp-reg_C-effctor"/>
</dbReference>
<dbReference type="InterPro" id="IPR039420">
    <property type="entry name" value="WalR-like"/>
</dbReference>
<dbReference type="PROSITE" id="PS50110">
    <property type="entry name" value="RESPONSE_REGULATORY"/>
    <property type="match status" value="1"/>
</dbReference>
<evidence type="ECO:0000256" key="5">
    <source>
        <dbReference type="PROSITE-ProRule" id="PRU00169"/>
    </source>
</evidence>
<dbReference type="Pfam" id="PF00196">
    <property type="entry name" value="GerE"/>
    <property type="match status" value="1"/>
</dbReference>
<evidence type="ECO:0000313" key="9">
    <source>
        <dbReference type="EMBL" id="OAB88847.1"/>
    </source>
</evidence>
<keyword evidence="3" id="KW-0238">DNA-binding</keyword>
<dbReference type="CDD" id="cd17535">
    <property type="entry name" value="REC_NarL-like"/>
    <property type="match status" value="1"/>
</dbReference>
<evidence type="ECO:0000313" key="10">
    <source>
        <dbReference type="Proteomes" id="UP000076976"/>
    </source>
</evidence>
<dbReference type="SUPFAM" id="SSF52172">
    <property type="entry name" value="CheY-like"/>
    <property type="match status" value="1"/>
</dbReference>
<dbReference type="SUPFAM" id="SSF46894">
    <property type="entry name" value="C-terminal effector domain of the bipartite response regulators"/>
    <property type="match status" value="1"/>
</dbReference>
<dbReference type="GO" id="GO:0006355">
    <property type="term" value="P:regulation of DNA-templated transcription"/>
    <property type="evidence" value="ECO:0007669"/>
    <property type="project" value="InterPro"/>
</dbReference>
<dbReference type="Proteomes" id="UP000076976">
    <property type="component" value="Unassembled WGS sequence"/>
</dbReference>
<dbReference type="InterPro" id="IPR001789">
    <property type="entry name" value="Sig_transdc_resp-reg_receiver"/>
</dbReference>
<dbReference type="InterPro" id="IPR011006">
    <property type="entry name" value="CheY-like_superfamily"/>
</dbReference>
<comment type="caution">
    <text evidence="9">The sequence shown here is derived from an EMBL/GenBank/DDBJ whole genome shotgun (WGS) entry which is preliminary data.</text>
</comment>
<feature type="domain" description="Response regulatory" evidence="8">
    <location>
        <begin position="11"/>
        <end position="128"/>
    </location>
</feature>
<evidence type="ECO:0000256" key="2">
    <source>
        <dbReference type="ARBA" id="ARBA00023015"/>
    </source>
</evidence>
<dbReference type="Pfam" id="PF00072">
    <property type="entry name" value="Response_reg"/>
    <property type="match status" value="1"/>
</dbReference>
<evidence type="ECO:0000259" key="8">
    <source>
        <dbReference type="PROSITE" id="PS50110"/>
    </source>
</evidence>
<organism evidence="9 10">
    <name type="scientific">Janibacter melonis</name>
    <dbReference type="NCBI Taxonomy" id="262209"/>
    <lineage>
        <taxon>Bacteria</taxon>
        <taxon>Bacillati</taxon>
        <taxon>Actinomycetota</taxon>
        <taxon>Actinomycetes</taxon>
        <taxon>Micrococcales</taxon>
        <taxon>Intrasporangiaceae</taxon>
        <taxon>Janibacter</taxon>
    </lineage>
</organism>
<dbReference type="PROSITE" id="PS50043">
    <property type="entry name" value="HTH_LUXR_2"/>
    <property type="match status" value="1"/>
</dbReference>
<keyword evidence="1 5" id="KW-0597">Phosphoprotein</keyword>
<keyword evidence="10" id="KW-1185">Reference proteome</keyword>
<name>A0A176QGA5_9MICO</name>
<evidence type="ECO:0000259" key="7">
    <source>
        <dbReference type="PROSITE" id="PS50043"/>
    </source>
</evidence>
<dbReference type="SMART" id="SM00448">
    <property type="entry name" value="REC"/>
    <property type="match status" value="1"/>
</dbReference>
<evidence type="ECO:0000256" key="3">
    <source>
        <dbReference type="ARBA" id="ARBA00023125"/>
    </source>
</evidence>
<dbReference type="PRINTS" id="PR00038">
    <property type="entry name" value="HTHLUXR"/>
</dbReference>
<dbReference type="PANTHER" id="PTHR43214:SF24">
    <property type="entry name" value="TRANSCRIPTIONAL REGULATORY PROTEIN NARL-RELATED"/>
    <property type="match status" value="1"/>
</dbReference>
<feature type="domain" description="HTH luxR-type" evidence="7">
    <location>
        <begin position="168"/>
        <end position="233"/>
    </location>
</feature>
<feature type="region of interest" description="Disordered" evidence="6">
    <location>
        <begin position="149"/>
        <end position="170"/>
    </location>
</feature>
<gene>
    <name evidence="9" type="ORF">AWH69_03480</name>
</gene>
<dbReference type="CDD" id="cd06170">
    <property type="entry name" value="LuxR_C_like"/>
    <property type="match status" value="1"/>
</dbReference>
<dbReference type="PROSITE" id="PS00622">
    <property type="entry name" value="HTH_LUXR_1"/>
    <property type="match status" value="1"/>
</dbReference>
<evidence type="ECO:0000256" key="4">
    <source>
        <dbReference type="ARBA" id="ARBA00023163"/>
    </source>
</evidence>
<keyword evidence="2" id="KW-0805">Transcription regulation</keyword>
<dbReference type="EMBL" id="LQZG01000001">
    <property type="protein sequence ID" value="OAB88847.1"/>
    <property type="molecule type" value="Genomic_DNA"/>
</dbReference>
<feature type="modified residue" description="4-aspartylphosphate" evidence="5">
    <location>
        <position position="62"/>
    </location>
</feature>
<dbReference type="GO" id="GO:0000160">
    <property type="term" value="P:phosphorelay signal transduction system"/>
    <property type="evidence" value="ECO:0007669"/>
    <property type="project" value="InterPro"/>
</dbReference>
<accession>A0A176QGA5</accession>
<dbReference type="STRING" id="262209.AWH69_03480"/>
<dbReference type="GO" id="GO:0003677">
    <property type="term" value="F:DNA binding"/>
    <property type="evidence" value="ECO:0007669"/>
    <property type="project" value="UniProtKB-KW"/>
</dbReference>
<dbReference type="InterPro" id="IPR000792">
    <property type="entry name" value="Tscrpt_reg_LuxR_C"/>
</dbReference>
<dbReference type="AlphaFoldDB" id="A0A176QGA5"/>
<proteinExistence type="predicted"/>
<keyword evidence="4" id="KW-0804">Transcription</keyword>